<comment type="caution">
    <text evidence="4">The sequence shown here is derived from an EMBL/GenBank/DDBJ whole genome shotgun (WGS) entry which is preliminary data.</text>
</comment>
<dbReference type="PANTHER" id="PTHR43713">
    <property type="entry name" value="GLUTAMATE-1-SEMIALDEHYDE 2,1-AMINOMUTASE"/>
    <property type="match status" value="1"/>
</dbReference>
<dbReference type="PROSITE" id="PS00600">
    <property type="entry name" value="AA_TRANSFER_CLASS_3"/>
    <property type="match status" value="1"/>
</dbReference>
<dbReference type="RefSeq" id="WP_215355839.1">
    <property type="nucleotide sequence ID" value="NZ_BAAAFE010000003.1"/>
</dbReference>
<keyword evidence="2 3" id="KW-0663">Pyridoxal phosphate</keyword>
<dbReference type="PANTHER" id="PTHR43713:SF3">
    <property type="entry name" value="GLUTAMATE-1-SEMIALDEHYDE 2,1-AMINOMUTASE 1, CHLOROPLASTIC-RELATED"/>
    <property type="match status" value="1"/>
</dbReference>
<sequence>MWSNKRARELKERAEKVIPNGMYGHESTRLLPEEFPQFFHRAEGARLWDADGNSYIDYVCAYGPNLFGHGYAPIEEAARRQQALGDTMTGPSEIMVDLAEAFVAQVQHADWAMFCKNGTDATTMAMTLSRAHRGRKIILYATGTYHGAAPWCTPRPAGIIPEDRAAIVYYDYNDPQSLEDAFRQYDGQIAGVFATPIRHEVFVDNYEPSLEYAQTARRLCDENDALLIVDDVRAGFRLARGCSWEPLGVLPDLACFGKCIANGYPISAVLGSDKARGAAKEIFVTGSFWFSATPMAAAIETLKQIRTTDYLERTRASGDRLRAGLEAQAAAHGFSLRQTGPSVMPQMLFDDDPDFRVGYAWTVECLKRGSYIHPYHNQFISYAHDDAVIDETLAATDLAFEALKGRMGSLEPHPVLMQLLSAKAA</sequence>
<dbReference type="Gene3D" id="3.40.640.10">
    <property type="entry name" value="Type I PLP-dependent aspartate aminotransferase-like (Major domain)"/>
    <property type="match status" value="1"/>
</dbReference>
<comment type="similarity">
    <text evidence="3">Belongs to the class-III pyridoxal-phosphate-dependent aminotransferase family.</text>
</comment>
<dbReference type="SUPFAM" id="SSF53383">
    <property type="entry name" value="PLP-dependent transferases"/>
    <property type="match status" value="1"/>
</dbReference>
<dbReference type="InterPro" id="IPR049704">
    <property type="entry name" value="Aminotrans_3_PPA_site"/>
</dbReference>
<keyword evidence="4" id="KW-0032">Aminotransferase</keyword>
<evidence type="ECO:0000256" key="3">
    <source>
        <dbReference type="RuleBase" id="RU003560"/>
    </source>
</evidence>
<keyword evidence="5" id="KW-1185">Reference proteome</keyword>
<dbReference type="Pfam" id="PF00202">
    <property type="entry name" value="Aminotran_3"/>
    <property type="match status" value="1"/>
</dbReference>
<protein>
    <submittedName>
        <fullName evidence="4">Aminotransferase class III-fold pyridoxal phosphate-dependent enzyme</fullName>
    </submittedName>
</protein>
<dbReference type="Proteomes" id="UP001500738">
    <property type="component" value="Unassembled WGS sequence"/>
</dbReference>
<dbReference type="InterPro" id="IPR005814">
    <property type="entry name" value="Aminotrans_3"/>
</dbReference>
<evidence type="ECO:0000313" key="4">
    <source>
        <dbReference type="EMBL" id="GAA0861620.1"/>
    </source>
</evidence>
<dbReference type="EMBL" id="BAAAFE010000003">
    <property type="protein sequence ID" value="GAA0861620.1"/>
    <property type="molecule type" value="Genomic_DNA"/>
</dbReference>
<accession>A0ABP3X9D7</accession>
<keyword evidence="4" id="KW-0808">Transferase</keyword>
<dbReference type="InterPro" id="IPR015422">
    <property type="entry name" value="PyrdxlP-dep_Trfase_small"/>
</dbReference>
<evidence type="ECO:0000256" key="2">
    <source>
        <dbReference type="ARBA" id="ARBA00022898"/>
    </source>
</evidence>
<gene>
    <name evidence="4" type="ORF">GCM10009115_05000</name>
</gene>
<dbReference type="InterPro" id="IPR015424">
    <property type="entry name" value="PyrdxlP-dep_Trfase"/>
</dbReference>
<dbReference type="InterPro" id="IPR015421">
    <property type="entry name" value="PyrdxlP-dep_Trfase_major"/>
</dbReference>
<evidence type="ECO:0000313" key="5">
    <source>
        <dbReference type="Proteomes" id="UP001500738"/>
    </source>
</evidence>
<name>A0ABP3X9D7_9SPHN</name>
<dbReference type="GO" id="GO:0008483">
    <property type="term" value="F:transaminase activity"/>
    <property type="evidence" value="ECO:0007669"/>
    <property type="project" value="UniProtKB-KW"/>
</dbReference>
<reference evidence="5" key="1">
    <citation type="journal article" date="2019" name="Int. J. Syst. Evol. Microbiol.">
        <title>The Global Catalogue of Microorganisms (GCM) 10K type strain sequencing project: providing services to taxonomists for standard genome sequencing and annotation.</title>
        <authorList>
            <consortium name="The Broad Institute Genomics Platform"/>
            <consortium name="The Broad Institute Genome Sequencing Center for Infectious Disease"/>
            <person name="Wu L."/>
            <person name="Ma J."/>
        </authorList>
    </citation>
    <scope>NUCLEOTIDE SEQUENCE [LARGE SCALE GENOMIC DNA]</scope>
    <source>
        <strain evidence="5">JCM 15910</strain>
    </source>
</reference>
<organism evidence="4 5">
    <name type="scientific">Sphingopyxis soli</name>
    <dbReference type="NCBI Taxonomy" id="592051"/>
    <lineage>
        <taxon>Bacteria</taxon>
        <taxon>Pseudomonadati</taxon>
        <taxon>Pseudomonadota</taxon>
        <taxon>Alphaproteobacteria</taxon>
        <taxon>Sphingomonadales</taxon>
        <taxon>Sphingomonadaceae</taxon>
        <taxon>Sphingopyxis</taxon>
    </lineage>
</organism>
<evidence type="ECO:0000256" key="1">
    <source>
        <dbReference type="ARBA" id="ARBA00001933"/>
    </source>
</evidence>
<proteinExistence type="inferred from homology"/>
<dbReference type="Gene3D" id="3.90.1150.10">
    <property type="entry name" value="Aspartate Aminotransferase, domain 1"/>
    <property type="match status" value="1"/>
</dbReference>
<comment type="cofactor">
    <cofactor evidence="1">
        <name>pyridoxal 5'-phosphate</name>
        <dbReference type="ChEBI" id="CHEBI:597326"/>
    </cofactor>
</comment>